<evidence type="ECO:0000313" key="2">
    <source>
        <dbReference type="EMBL" id="CAI2368514.1"/>
    </source>
</evidence>
<comment type="caution">
    <text evidence="2">The sequence shown here is derived from an EMBL/GenBank/DDBJ whole genome shotgun (WGS) entry which is preliminary data.</text>
</comment>
<reference evidence="2" key="1">
    <citation type="submission" date="2023-07" db="EMBL/GenBank/DDBJ databases">
        <authorList>
            <consortium name="AG Swart"/>
            <person name="Singh M."/>
            <person name="Singh A."/>
            <person name="Seah K."/>
            <person name="Emmerich C."/>
        </authorList>
    </citation>
    <scope>NUCLEOTIDE SEQUENCE</scope>
    <source>
        <strain evidence="2">DP1</strain>
    </source>
</reference>
<name>A0AAD1X9W2_EUPCR</name>
<dbReference type="Proteomes" id="UP001295684">
    <property type="component" value="Unassembled WGS sequence"/>
</dbReference>
<evidence type="ECO:0000313" key="3">
    <source>
        <dbReference type="Proteomes" id="UP001295684"/>
    </source>
</evidence>
<evidence type="ECO:0000256" key="1">
    <source>
        <dbReference type="SAM" id="MobiDB-lite"/>
    </source>
</evidence>
<gene>
    <name evidence="2" type="ORF">ECRASSUSDP1_LOCUS9807</name>
</gene>
<feature type="compositionally biased region" description="Basic and acidic residues" evidence="1">
    <location>
        <begin position="262"/>
        <end position="281"/>
    </location>
</feature>
<protein>
    <submittedName>
        <fullName evidence="2">Uncharacterized protein</fullName>
    </submittedName>
</protein>
<feature type="region of interest" description="Disordered" evidence="1">
    <location>
        <begin position="259"/>
        <end position="282"/>
    </location>
</feature>
<feature type="compositionally biased region" description="Basic residues" evidence="1">
    <location>
        <begin position="522"/>
        <end position="535"/>
    </location>
</feature>
<dbReference type="EMBL" id="CAMPGE010009649">
    <property type="protein sequence ID" value="CAI2368514.1"/>
    <property type="molecule type" value="Genomic_DNA"/>
</dbReference>
<dbReference type="AlphaFoldDB" id="A0AAD1X9W2"/>
<feature type="region of interest" description="Disordered" evidence="1">
    <location>
        <begin position="41"/>
        <end position="64"/>
    </location>
</feature>
<sequence length="566" mass="65684">MNLKANSRFDFFKEVLADNSNRNLYHTLTKFNQTENFSVDRPTRTLSPFQKNRHSKPPLPKSVDRYSLREQFKRKSKRPKPSYFDFGPNCFYMSEKIDDFKWDDITNKQLADKVRMSILEVDQVLQINNFAQTQRSQSTCPKIEKPQSFLNKDEDNFRTPSPKSSFHKFREFLKSNNLVSNAQKNECEVEMGRNLFSNPLTGSKVSNQTNCDTELKEDILRPKTTLSPNLRYKQLDNTDLISPRNNIVITDEMKFSNIDSSNEEKASSSGEIKRDPSKDVSQKSINQLSKNLECIMEDSFCELEESDISHLNKSPTLKTEPILFSIRMTEDQIRNGEDIENPIREEVKYVVPKLGLLAAQLPLDSISEDVNSPYFASSQSDTNSCEMYPDNSSQIREESFIPKSKYTTIDKNDQVTTHEDQHLQRYGTFQTATSVSENYIDNANLETLEHKLEKICSKRNKRIEIFESYLNQWQKEKFRTNSAPKRPVNTKKPSVCSSQLTKALENKQKSLNKLKTKAEPKKKLKIKKPCSKRKPSNFWISNPEEGLKRNIFSPILKTGRRNNRYS</sequence>
<accession>A0AAD1X9W2</accession>
<keyword evidence="3" id="KW-1185">Reference proteome</keyword>
<organism evidence="2 3">
    <name type="scientific">Euplotes crassus</name>
    <dbReference type="NCBI Taxonomy" id="5936"/>
    <lineage>
        <taxon>Eukaryota</taxon>
        <taxon>Sar</taxon>
        <taxon>Alveolata</taxon>
        <taxon>Ciliophora</taxon>
        <taxon>Intramacronucleata</taxon>
        <taxon>Spirotrichea</taxon>
        <taxon>Hypotrichia</taxon>
        <taxon>Euplotida</taxon>
        <taxon>Euplotidae</taxon>
        <taxon>Moneuplotes</taxon>
    </lineage>
</organism>
<proteinExistence type="predicted"/>
<feature type="region of interest" description="Disordered" evidence="1">
    <location>
        <begin position="518"/>
        <end position="539"/>
    </location>
</feature>